<keyword evidence="2" id="KW-1185">Reference proteome</keyword>
<evidence type="ECO:0000313" key="1">
    <source>
        <dbReference type="EMBL" id="RDW84174.1"/>
    </source>
</evidence>
<reference evidence="1 2" key="1">
    <citation type="journal article" date="2018" name="IMA Fungus">
        <title>IMA Genome-F 9: Draft genome sequence of Annulohypoxylon stygium, Aspergillus mulundensis, Berkeleyomyces basicola (syn. Thielaviopsis basicola), Ceratocystis smalleyi, two Cercospora beticola strains, Coleophoma cylindrospora, Fusarium fracticaudum, Phialophora cf. hyalina, and Morchella septimelata.</title>
        <authorList>
            <person name="Wingfield B.D."/>
            <person name="Bills G.F."/>
            <person name="Dong Y."/>
            <person name="Huang W."/>
            <person name="Nel W.J."/>
            <person name="Swalarsk-Parry B.S."/>
            <person name="Vaghefi N."/>
            <person name="Wilken P.M."/>
            <person name="An Z."/>
            <person name="de Beer Z.W."/>
            <person name="De Vos L."/>
            <person name="Chen L."/>
            <person name="Duong T.A."/>
            <person name="Gao Y."/>
            <person name="Hammerbacher A."/>
            <person name="Kikkert J.R."/>
            <person name="Li Y."/>
            <person name="Li H."/>
            <person name="Li K."/>
            <person name="Li Q."/>
            <person name="Liu X."/>
            <person name="Ma X."/>
            <person name="Naidoo K."/>
            <person name="Pethybridge S.J."/>
            <person name="Sun J."/>
            <person name="Steenkamp E.T."/>
            <person name="van der Nest M.A."/>
            <person name="van Wyk S."/>
            <person name="Wingfield M.J."/>
            <person name="Xiong C."/>
            <person name="Yue Q."/>
            <person name="Zhang X."/>
        </authorList>
    </citation>
    <scope>NUCLEOTIDE SEQUENCE [LARGE SCALE GENOMIC DNA]</scope>
    <source>
        <strain evidence="1 2">DSM 5745</strain>
    </source>
</reference>
<gene>
    <name evidence="1" type="ORF">DSM5745_04500</name>
</gene>
<protein>
    <submittedName>
        <fullName evidence="1">Uncharacterized protein</fullName>
    </submittedName>
</protein>
<name>A0A3D8SDJ6_9EURO</name>
<sequence length="190" mass="21087">MASQPATPLLDIYIGLGTIQPHGPQQQEHWTLILSPQPNSPSNCLFYHVDGGPTHYRHVTETDKSLHDARLSSITKIGTAPCTVATLQEIHRKTQSIRAQRCHIYIARLIRYLERKGWAGPGTAQSLCDYHGLSGESTLVSRARAGEEVGVEMDAEIEMEIEDARRELVRTARAVRAAGLDSLSYCTCFF</sequence>
<dbReference type="AlphaFoldDB" id="A0A3D8SDJ6"/>
<dbReference type="EMBL" id="PVWQ01000004">
    <property type="protein sequence ID" value="RDW84174.1"/>
    <property type="molecule type" value="Genomic_DNA"/>
</dbReference>
<dbReference type="Proteomes" id="UP000256690">
    <property type="component" value="Unassembled WGS sequence"/>
</dbReference>
<accession>A0A3D8SDJ6</accession>
<dbReference type="GeneID" id="38114870"/>
<proteinExistence type="predicted"/>
<dbReference type="OrthoDB" id="10356629at2759"/>
<dbReference type="RefSeq" id="XP_026605512.1">
    <property type="nucleotide sequence ID" value="XM_026746516.1"/>
</dbReference>
<comment type="caution">
    <text evidence="1">The sequence shown here is derived from an EMBL/GenBank/DDBJ whole genome shotgun (WGS) entry which is preliminary data.</text>
</comment>
<evidence type="ECO:0000313" key="2">
    <source>
        <dbReference type="Proteomes" id="UP000256690"/>
    </source>
</evidence>
<organism evidence="1 2">
    <name type="scientific">Aspergillus mulundensis</name>
    <dbReference type="NCBI Taxonomy" id="1810919"/>
    <lineage>
        <taxon>Eukaryota</taxon>
        <taxon>Fungi</taxon>
        <taxon>Dikarya</taxon>
        <taxon>Ascomycota</taxon>
        <taxon>Pezizomycotina</taxon>
        <taxon>Eurotiomycetes</taxon>
        <taxon>Eurotiomycetidae</taxon>
        <taxon>Eurotiales</taxon>
        <taxon>Aspergillaceae</taxon>
        <taxon>Aspergillus</taxon>
        <taxon>Aspergillus subgen. Nidulantes</taxon>
    </lineage>
</organism>